<dbReference type="Pfam" id="PF00512">
    <property type="entry name" value="HisKA"/>
    <property type="match status" value="1"/>
</dbReference>
<dbReference type="InterPro" id="IPR050980">
    <property type="entry name" value="2C_sensor_his_kinase"/>
</dbReference>
<dbReference type="InterPro" id="IPR036890">
    <property type="entry name" value="HATPase_C_sf"/>
</dbReference>
<evidence type="ECO:0000256" key="15">
    <source>
        <dbReference type="ARBA" id="ARBA00022912"/>
    </source>
</evidence>
<keyword evidence="11 27" id="KW-0418">Kinase</keyword>
<evidence type="ECO:0000256" key="13">
    <source>
        <dbReference type="ARBA" id="ARBA00022840"/>
    </source>
</evidence>
<keyword evidence="10" id="KW-0547">Nucleotide-binding</keyword>
<dbReference type="InterPro" id="IPR003660">
    <property type="entry name" value="HAMP_dom"/>
</dbReference>
<evidence type="ECO:0000256" key="8">
    <source>
        <dbReference type="ARBA" id="ARBA00022679"/>
    </source>
</evidence>
<evidence type="ECO:0000256" key="14">
    <source>
        <dbReference type="ARBA" id="ARBA00022842"/>
    </source>
</evidence>
<keyword evidence="6" id="KW-1003">Cell membrane</keyword>
<dbReference type="InterPro" id="IPR005467">
    <property type="entry name" value="His_kinase_dom"/>
</dbReference>
<evidence type="ECO:0000259" key="25">
    <source>
        <dbReference type="PROSITE" id="PS50109"/>
    </source>
</evidence>
<keyword evidence="16 24" id="KW-1133">Transmembrane helix</keyword>
<feature type="domain" description="HAMP" evidence="26">
    <location>
        <begin position="146"/>
        <end position="198"/>
    </location>
</feature>
<dbReference type="GO" id="GO:0000155">
    <property type="term" value="F:phosphorelay sensor kinase activity"/>
    <property type="evidence" value="ECO:0007669"/>
    <property type="project" value="InterPro"/>
</dbReference>
<evidence type="ECO:0000256" key="9">
    <source>
        <dbReference type="ARBA" id="ARBA00022692"/>
    </source>
</evidence>
<dbReference type="PROSITE" id="PS50885">
    <property type="entry name" value="HAMP"/>
    <property type="match status" value="1"/>
</dbReference>
<keyword evidence="14" id="KW-0460">Magnesium</keyword>
<keyword evidence="9 24" id="KW-0812">Transmembrane</keyword>
<keyword evidence="18" id="KW-0346">Stress response</keyword>
<name>A0A3A3YX81_9ACTN</name>
<dbReference type="CDD" id="cd00075">
    <property type="entry name" value="HATPase"/>
    <property type="match status" value="1"/>
</dbReference>
<evidence type="ECO:0000256" key="1">
    <source>
        <dbReference type="ARBA" id="ARBA00000085"/>
    </source>
</evidence>
<dbReference type="Gene3D" id="3.30.565.10">
    <property type="entry name" value="Histidine kinase-like ATPase, C-terminal domain"/>
    <property type="match status" value="1"/>
</dbReference>
<evidence type="ECO:0000256" key="2">
    <source>
        <dbReference type="ARBA" id="ARBA00001936"/>
    </source>
</evidence>
<accession>A0A3A3YX81</accession>
<sequence length="473" mass="49147">MRRRVVQSTLAVVVVALALLGVPLAVAGVVTASAMEQRDVDRVASTVGAAVERRLESGEPVTVSVLDRLPEDAYAVVRVNGVVAVQQGEPQSRPVQAEFQSATTSVYVEQSGIALLATQIRVVLLVLIASVVAVAAAVVLGVFQARRFAEPLDDLAARARRLGAGDTRGSFPRYEIAEVDEVARALDTSAGRVASMLAAERQFAADASHQLRTPLTALSMRLEEILASDDQQAVREEAAIALGQVERLSGVVDDLLAASRESRSGSAVPVEVDEVLTQQLAEWAPAFGAAERPVRLEGQRRLRAVTSPGGLAQVVATLLENSLMHGAGRTTVSTRLMGVWVVVEVTDEGPGVPPELGSRVFERAVSGTSSTGLGLALARDLAEADGGRLELVRQRPPVFALFLGVAPGPADVAAAAPVAAGAGASPASRRARPVEGARRRPPQPAAAPRGQATGERSASGASSGATAGKTQRR</sequence>
<feature type="region of interest" description="Disordered" evidence="23">
    <location>
        <begin position="419"/>
        <end position="473"/>
    </location>
</feature>
<protein>
    <recommendedName>
        <fullName evidence="21">Signal transduction histidine-protein kinase/phosphatase MprB</fullName>
        <ecNumber evidence="5">2.7.13.3</ecNumber>
    </recommendedName>
    <alternativeName>
        <fullName evidence="22">Mycobacterial persistence regulator B</fullName>
    </alternativeName>
</protein>
<gene>
    <name evidence="27" type="ORF">D5H78_11690</name>
</gene>
<keyword evidence="13" id="KW-0067">ATP-binding</keyword>
<dbReference type="Proteomes" id="UP000265614">
    <property type="component" value="Unassembled WGS sequence"/>
</dbReference>
<proteinExistence type="predicted"/>
<comment type="caution">
    <text evidence="27">The sequence shown here is derived from an EMBL/GenBank/DDBJ whole genome shotgun (WGS) entry which is preliminary data.</text>
</comment>
<dbReference type="OrthoDB" id="5499837at2"/>
<dbReference type="SUPFAM" id="SSF55874">
    <property type="entry name" value="ATPase domain of HSP90 chaperone/DNA topoisomerase II/histidine kinase"/>
    <property type="match status" value="1"/>
</dbReference>
<feature type="domain" description="Histidine kinase" evidence="25">
    <location>
        <begin position="206"/>
        <end position="407"/>
    </location>
</feature>
<keyword evidence="17" id="KW-0902">Two-component regulatory system</keyword>
<evidence type="ECO:0000313" key="27">
    <source>
        <dbReference type="EMBL" id="RJK95323.1"/>
    </source>
</evidence>
<dbReference type="SMART" id="SM00388">
    <property type="entry name" value="HisKA"/>
    <property type="match status" value="1"/>
</dbReference>
<dbReference type="AlphaFoldDB" id="A0A3A3YX81"/>
<evidence type="ECO:0000256" key="3">
    <source>
        <dbReference type="ARBA" id="ARBA00001946"/>
    </source>
</evidence>
<evidence type="ECO:0000256" key="20">
    <source>
        <dbReference type="ARBA" id="ARBA00023211"/>
    </source>
</evidence>
<dbReference type="PANTHER" id="PTHR44936">
    <property type="entry name" value="SENSOR PROTEIN CREC"/>
    <property type="match status" value="1"/>
</dbReference>
<keyword evidence="28" id="KW-1185">Reference proteome</keyword>
<keyword evidence="15" id="KW-0904">Protein phosphatase</keyword>
<dbReference type="InterPro" id="IPR036097">
    <property type="entry name" value="HisK_dim/P_sf"/>
</dbReference>
<evidence type="ECO:0000256" key="7">
    <source>
        <dbReference type="ARBA" id="ARBA00022553"/>
    </source>
</evidence>
<evidence type="ECO:0000256" key="17">
    <source>
        <dbReference type="ARBA" id="ARBA00023012"/>
    </source>
</evidence>
<keyword evidence="19" id="KW-0843">Virulence</keyword>
<dbReference type="Gene3D" id="1.10.287.130">
    <property type="match status" value="1"/>
</dbReference>
<dbReference type="SMART" id="SM00387">
    <property type="entry name" value="HATPase_c"/>
    <property type="match status" value="1"/>
</dbReference>
<dbReference type="RefSeq" id="WP_119950676.1">
    <property type="nucleotide sequence ID" value="NZ_QZEZ01000005.1"/>
</dbReference>
<comment type="cofactor">
    <cofactor evidence="3">
        <name>Mg(2+)</name>
        <dbReference type="ChEBI" id="CHEBI:18420"/>
    </cofactor>
</comment>
<evidence type="ECO:0000256" key="23">
    <source>
        <dbReference type="SAM" id="MobiDB-lite"/>
    </source>
</evidence>
<feature type="transmembrane region" description="Helical" evidence="24">
    <location>
        <begin position="122"/>
        <end position="143"/>
    </location>
</feature>
<organism evidence="27 28">
    <name type="scientific">Vallicoccus soli</name>
    <dbReference type="NCBI Taxonomy" id="2339232"/>
    <lineage>
        <taxon>Bacteria</taxon>
        <taxon>Bacillati</taxon>
        <taxon>Actinomycetota</taxon>
        <taxon>Actinomycetes</taxon>
        <taxon>Motilibacterales</taxon>
        <taxon>Vallicoccaceae</taxon>
        <taxon>Vallicoccus</taxon>
    </lineage>
</organism>
<evidence type="ECO:0000256" key="12">
    <source>
        <dbReference type="ARBA" id="ARBA00022801"/>
    </source>
</evidence>
<keyword evidence="24" id="KW-0472">Membrane</keyword>
<dbReference type="SUPFAM" id="SSF47384">
    <property type="entry name" value="Homodimeric domain of signal transducing histidine kinase"/>
    <property type="match status" value="1"/>
</dbReference>
<dbReference type="GO" id="GO:0004721">
    <property type="term" value="F:phosphoprotein phosphatase activity"/>
    <property type="evidence" value="ECO:0007669"/>
    <property type="project" value="UniProtKB-KW"/>
</dbReference>
<evidence type="ECO:0000256" key="10">
    <source>
        <dbReference type="ARBA" id="ARBA00022741"/>
    </source>
</evidence>
<dbReference type="EC" id="2.7.13.3" evidence="5"/>
<evidence type="ECO:0000256" key="11">
    <source>
        <dbReference type="ARBA" id="ARBA00022777"/>
    </source>
</evidence>
<feature type="compositionally biased region" description="Low complexity" evidence="23">
    <location>
        <begin position="419"/>
        <end position="428"/>
    </location>
</feature>
<comment type="cofactor">
    <cofactor evidence="2">
        <name>Mn(2+)</name>
        <dbReference type="ChEBI" id="CHEBI:29035"/>
    </cofactor>
</comment>
<comment type="catalytic activity">
    <reaction evidence="1">
        <text>ATP + protein L-histidine = ADP + protein N-phospho-L-histidine.</text>
        <dbReference type="EC" id="2.7.13.3"/>
    </reaction>
</comment>
<evidence type="ECO:0000256" key="16">
    <source>
        <dbReference type="ARBA" id="ARBA00022989"/>
    </source>
</evidence>
<dbReference type="SMART" id="SM00304">
    <property type="entry name" value="HAMP"/>
    <property type="match status" value="1"/>
</dbReference>
<evidence type="ECO:0000256" key="4">
    <source>
        <dbReference type="ARBA" id="ARBA00004651"/>
    </source>
</evidence>
<dbReference type="PRINTS" id="PR00344">
    <property type="entry name" value="BCTRLSENSOR"/>
</dbReference>
<evidence type="ECO:0000313" key="28">
    <source>
        <dbReference type="Proteomes" id="UP000265614"/>
    </source>
</evidence>
<dbReference type="PANTHER" id="PTHR44936:SF9">
    <property type="entry name" value="SENSOR PROTEIN CREC"/>
    <property type="match status" value="1"/>
</dbReference>
<keyword evidence="12" id="KW-0378">Hydrolase</keyword>
<dbReference type="Gene3D" id="6.10.340.10">
    <property type="match status" value="1"/>
</dbReference>
<dbReference type="InterPro" id="IPR003594">
    <property type="entry name" value="HATPase_dom"/>
</dbReference>
<dbReference type="GO" id="GO:0005886">
    <property type="term" value="C:plasma membrane"/>
    <property type="evidence" value="ECO:0007669"/>
    <property type="project" value="UniProtKB-SubCell"/>
</dbReference>
<evidence type="ECO:0000256" key="22">
    <source>
        <dbReference type="ARBA" id="ARBA00041776"/>
    </source>
</evidence>
<dbReference type="GO" id="GO:0005524">
    <property type="term" value="F:ATP binding"/>
    <property type="evidence" value="ECO:0007669"/>
    <property type="project" value="UniProtKB-KW"/>
</dbReference>
<dbReference type="EMBL" id="QZEZ01000005">
    <property type="protein sequence ID" value="RJK95323.1"/>
    <property type="molecule type" value="Genomic_DNA"/>
</dbReference>
<evidence type="ECO:0000259" key="26">
    <source>
        <dbReference type="PROSITE" id="PS50885"/>
    </source>
</evidence>
<evidence type="ECO:0000256" key="19">
    <source>
        <dbReference type="ARBA" id="ARBA00023026"/>
    </source>
</evidence>
<keyword evidence="8" id="KW-0808">Transferase</keyword>
<evidence type="ECO:0000256" key="5">
    <source>
        <dbReference type="ARBA" id="ARBA00012438"/>
    </source>
</evidence>
<dbReference type="Pfam" id="PF02518">
    <property type="entry name" value="HATPase_c"/>
    <property type="match status" value="1"/>
</dbReference>
<evidence type="ECO:0000256" key="6">
    <source>
        <dbReference type="ARBA" id="ARBA00022475"/>
    </source>
</evidence>
<evidence type="ECO:0000256" key="18">
    <source>
        <dbReference type="ARBA" id="ARBA00023016"/>
    </source>
</evidence>
<dbReference type="CDD" id="cd00082">
    <property type="entry name" value="HisKA"/>
    <property type="match status" value="1"/>
</dbReference>
<dbReference type="InterPro" id="IPR004358">
    <property type="entry name" value="Sig_transdc_His_kin-like_C"/>
</dbReference>
<evidence type="ECO:0000256" key="21">
    <source>
        <dbReference type="ARBA" id="ARBA00040454"/>
    </source>
</evidence>
<evidence type="ECO:0000256" key="24">
    <source>
        <dbReference type="SAM" id="Phobius"/>
    </source>
</evidence>
<dbReference type="InterPro" id="IPR003661">
    <property type="entry name" value="HisK_dim/P_dom"/>
</dbReference>
<dbReference type="PROSITE" id="PS50109">
    <property type="entry name" value="HIS_KIN"/>
    <property type="match status" value="1"/>
</dbReference>
<comment type="subcellular location">
    <subcellularLocation>
        <location evidence="4">Cell membrane</location>
        <topology evidence="4">Multi-pass membrane protein</topology>
    </subcellularLocation>
</comment>
<keyword evidence="20" id="KW-0464">Manganese</keyword>
<reference evidence="27 28" key="1">
    <citation type="submission" date="2018-09" db="EMBL/GenBank/DDBJ databases">
        <title>YIM 75000 draft genome.</title>
        <authorList>
            <person name="Tang S."/>
            <person name="Feng Y."/>
        </authorList>
    </citation>
    <scope>NUCLEOTIDE SEQUENCE [LARGE SCALE GENOMIC DNA]</scope>
    <source>
        <strain evidence="27 28">YIM 75000</strain>
    </source>
</reference>
<feature type="compositionally biased region" description="Low complexity" evidence="23">
    <location>
        <begin position="446"/>
        <end position="473"/>
    </location>
</feature>
<keyword evidence="7" id="KW-0597">Phosphoprotein</keyword>